<evidence type="ECO:0000259" key="10">
    <source>
        <dbReference type="PROSITE" id="PS51384"/>
    </source>
</evidence>
<keyword evidence="12" id="KW-1185">Reference proteome</keyword>
<feature type="domain" description="FAD-binding FR-type" evidence="10">
    <location>
        <begin position="2"/>
        <end position="106"/>
    </location>
</feature>
<dbReference type="SUPFAM" id="SSF63380">
    <property type="entry name" value="Riboflavin synthase domain-like"/>
    <property type="match status" value="1"/>
</dbReference>
<dbReference type="Gene3D" id="2.40.30.10">
    <property type="entry name" value="Translation factors"/>
    <property type="match status" value="1"/>
</dbReference>
<dbReference type="GO" id="GO:0046872">
    <property type="term" value="F:metal ion binding"/>
    <property type="evidence" value="ECO:0007669"/>
    <property type="project" value="UniProtKB-KW"/>
</dbReference>
<evidence type="ECO:0000259" key="9">
    <source>
        <dbReference type="PROSITE" id="PS51085"/>
    </source>
</evidence>
<evidence type="ECO:0000256" key="6">
    <source>
        <dbReference type="ARBA" id="ARBA00023002"/>
    </source>
</evidence>
<dbReference type="InterPro" id="IPR017927">
    <property type="entry name" value="FAD-bd_FR_type"/>
</dbReference>
<sequence>MNQFHALKVSAIQRLTPDSVRLTLDIPADLKSDFSFLPGQYLSLETEIGGQSVRRAYSICSASEQTALEVGVKKVPNGVFSSFVNDQLAVGDQLSVHLPEGRFVLDPSVESGTYCAFASGSGITPVLSMIKSALKASDLNKFVLVYGNRSLNDTMFRSDLEELLTSYPERFKIEWMYSREKQNNALFGRIQRSVVNYLLKNKYSEWNFDKFFICGPGEMIDEVADTLAERGIDQDAILFERFTASEEGEEVAGAEGQIEMTVIVDDETDNFSCTSGTTILQAVLDQGIDAPYSCQGGICSSCIAKVTEGRAEMQKNQILTDAEVADGLVLTCQAVPVTQKVVVDYDDV</sequence>
<dbReference type="GO" id="GO:0050660">
    <property type="term" value="F:flavin adenine dinucleotide binding"/>
    <property type="evidence" value="ECO:0007669"/>
    <property type="project" value="TreeGrafter"/>
</dbReference>
<accession>A0A2S7KS90</accession>
<dbReference type="InterPro" id="IPR036010">
    <property type="entry name" value="2Fe-2S_ferredoxin-like_sf"/>
</dbReference>
<dbReference type="AlphaFoldDB" id="A0A2S7KS90"/>
<dbReference type="InterPro" id="IPR012675">
    <property type="entry name" value="Beta-grasp_dom_sf"/>
</dbReference>
<dbReference type="InterPro" id="IPR039261">
    <property type="entry name" value="FNR_nucleotide-bd"/>
</dbReference>
<dbReference type="GO" id="GO:0051537">
    <property type="term" value="F:2 iron, 2 sulfur cluster binding"/>
    <property type="evidence" value="ECO:0007669"/>
    <property type="project" value="UniProtKB-KW"/>
</dbReference>
<reference evidence="11 12" key="1">
    <citation type="submission" date="2016-11" db="EMBL/GenBank/DDBJ databases">
        <title>Trade-off between light-utilization and light-protection in marine flavobacteria.</title>
        <authorList>
            <person name="Kumagai Y."/>
        </authorList>
    </citation>
    <scope>NUCLEOTIDE SEQUENCE [LARGE SCALE GENOMIC DNA]</scope>
    <source>
        <strain evidence="11 12">NBRC 107741</strain>
    </source>
</reference>
<keyword evidence="6" id="KW-0560">Oxidoreductase</keyword>
<feature type="domain" description="2Fe-2S ferredoxin-type" evidence="9">
    <location>
        <begin position="258"/>
        <end position="348"/>
    </location>
</feature>
<dbReference type="SUPFAM" id="SSF54292">
    <property type="entry name" value="2Fe-2S ferredoxin-like"/>
    <property type="match status" value="1"/>
</dbReference>
<comment type="cofactor">
    <cofactor evidence="1">
        <name>FAD</name>
        <dbReference type="ChEBI" id="CHEBI:57692"/>
    </cofactor>
</comment>
<evidence type="ECO:0000256" key="8">
    <source>
        <dbReference type="ARBA" id="ARBA00023014"/>
    </source>
</evidence>
<keyword evidence="8" id="KW-0411">Iron-sulfur</keyword>
<evidence type="ECO:0000313" key="12">
    <source>
        <dbReference type="Proteomes" id="UP000239800"/>
    </source>
</evidence>
<dbReference type="PROSITE" id="PS00197">
    <property type="entry name" value="2FE2S_FER_1"/>
    <property type="match status" value="1"/>
</dbReference>
<gene>
    <name evidence="11" type="ORF">BST85_11810</name>
</gene>
<dbReference type="RefSeq" id="WP_104813445.1">
    <property type="nucleotide sequence ID" value="NZ_MQUB01000001.1"/>
</dbReference>
<name>A0A2S7KS90_9FLAO</name>
<dbReference type="InterPro" id="IPR001041">
    <property type="entry name" value="2Fe-2S_ferredoxin-type"/>
</dbReference>
<dbReference type="InterPro" id="IPR006058">
    <property type="entry name" value="2Fe2S_fd_BS"/>
</dbReference>
<dbReference type="InterPro" id="IPR008333">
    <property type="entry name" value="Cbr1-like_FAD-bd_dom"/>
</dbReference>
<dbReference type="Proteomes" id="UP000239800">
    <property type="component" value="Unassembled WGS sequence"/>
</dbReference>
<evidence type="ECO:0000256" key="3">
    <source>
        <dbReference type="ARBA" id="ARBA00022714"/>
    </source>
</evidence>
<dbReference type="InterPro" id="IPR017938">
    <property type="entry name" value="Riboflavin_synthase-like_b-brl"/>
</dbReference>
<proteinExistence type="predicted"/>
<dbReference type="OrthoDB" id="9789468at2"/>
<dbReference type="InterPro" id="IPR050415">
    <property type="entry name" value="MRET"/>
</dbReference>
<keyword evidence="4" id="KW-0479">Metal-binding</keyword>
<dbReference type="PANTHER" id="PTHR47354">
    <property type="entry name" value="NADH OXIDOREDUCTASE HCR"/>
    <property type="match status" value="1"/>
</dbReference>
<dbReference type="EMBL" id="MQUB01000001">
    <property type="protein sequence ID" value="PQB05501.1"/>
    <property type="molecule type" value="Genomic_DNA"/>
</dbReference>
<evidence type="ECO:0000256" key="7">
    <source>
        <dbReference type="ARBA" id="ARBA00023004"/>
    </source>
</evidence>
<dbReference type="CDD" id="cd00207">
    <property type="entry name" value="fer2"/>
    <property type="match status" value="1"/>
</dbReference>
<dbReference type="SUPFAM" id="SSF52343">
    <property type="entry name" value="Ferredoxin reductase-like, C-terminal NADP-linked domain"/>
    <property type="match status" value="1"/>
</dbReference>
<dbReference type="Pfam" id="PF00175">
    <property type="entry name" value="NAD_binding_1"/>
    <property type="match status" value="1"/>
</dbReference>
<evidence type="ECO:0000256" key="5">
    <source>
        <dbReference type="ARBA" id="ARBA00022827"/>
    </source>
</evidence>
<dbReference type="GO" id="GO:0016491">
    <property type="term" value="F:oxidoreductase activity"/>
    <property type="evidence" value="ECO:0007669"/>
    <property type="project" value="UniProtKB-KW"/>
</dbReference>
<comment type="caution">
    <text evidence="11">The sequence shown here is derived from an EMBL/GenBank/DDBJ whole genome shotgun (WGS) entry which is preliminary data.</text>
</comment>
<dbReference type="Gene3D" id="3.10.20.30">
    <property type="match status" value="1"/>
</dbReference>
<dbReference type="PRINTS" id="PR00410">
    <property type="entry name" value="PHEHYDRXLASE"/>
</dbReference>
<keyword evidence="5" id="KW-0274">FAD</keyword>
<keyword evidence="2" id="KW-0285">Flavoprotein</keyword>
<dbReference type="PRINTS" id="PR00371">
    <property type="entry name" value="FPNCR"/>
</dbReference>
<keyword evidence="3" id="KW-0001">2Fe-2S</keyword>
<dbReference type="CDD" id="cd06214">
    <property type="entry name" value="PA_degradation_oxidoreductase_like"/>
    <property type="match status" value="1"/>
</dbReference>
<dbReference type="PROSITE" id="PS51384">
    <property type="entry name" value="FAD_FR"/>
    <property type="match status" value="1"/>
</dbReference>
<protein>
    <submittedName>
        <fullName evidence="11">Flavodoxin reductase</fullName>
    </submittedName>
</protein>
<evidence type="ECO:0000256" key="4">
    <source>
        <dbReference type="ARBA" id="ARBA00022723"/>
    </source>
</evidence>
<dbReference type="Pfam" id="PF00111">
    <property type="entry name" value="Fer2"/>
    <property type="match status" value="1"/>
</dbReference>
<keyword evidence="7" id="KW-0408">Iron</keyword>
<dbReference type="InterPro" id="IPR001433">
    <property type="entry name" value="OxRdtase_FAD/NAD-bd"/>
</dbReference>
<evidence type="ECO:0000256" key="1">
    <source>
        <dbReference type="ARBA" id="ARBA00001974"/>
    </source>
</evidence>
<evidence type="ECO:0000313" key="11">
    <source>
        <dbReference type="EMBL" id="PQB05501.1"/>
    </source>
</evidence>
<dbReference type="PANTHER" id="PTHR47354:SF8">
    <property type="entry name" value="1,2-PHENYLACETYL-COA EPOXIDASE, SUBUNIT E"/>
    <property type="match status" value="1"/>
</dbReference>
<dbReference type="Pfam" id="PF00970">
    <property type="entry name" value="FAD_binding_6"/>
    <property type="match status" value="1"/>
</dbReference>
<dbReference type="InterPro" id="IPR001709">
    <property type="entry name" value="Flavoprot_Pyr_Nucl_cyt_Rdtase"/>
</dbReference>
<evidence type="ECO:0000256" key="2">
    <source>
        <dbReference type="ARBA" id="ARBA00022630"/>
    </source>
</evidence>
<organism evidence="11 12">
    <name type="scientific">Aureitalea marina</name>
    <dbReference type="NCBI Taxonomy" id="930804"/>
    <lineage>
        <taxon>Bacteria</taxon>
        <taxon>Pseudomonadati</taxon>
        <taxon>Bacteroidota</taxon>
        <taxon>Flavobacteriia</taxon>
        <taxon>Flavobacteriales</taxon>
        <taxon>Flavobacteriaceae</taxon>
        <taxon>Aureitalea</taxon>
    </lineage>
</organism>
<dbReference type="PROSITE" id="PS51085">
    <property type="entry name" value="2FE2S_FER_2"/>
    <property type="match status" value="1"/>
</dbReference>
<dbReference type="Gene3D" id="3.40.50.80">
    <property type="entry name" value="Nucleotide-binding domain of ferredoxin-NADP reductase (FNR) module"/>
    <property type="match status" value="1"/>
</dbReference>